<dbReference type="Gene3D" id="3.30.300.30">
    <property type="match status" value="1"/>
</dbReference>
<dbReference type="Pfam" id="PF00501">
    <property type="entry name" value="AMP-binding"/>
    <property type="match status" value="1"/>
</dbReference>
<keyword evidence="6" id="KW-1185">Reference proteome</keyword>
<evidence type="ECO:0000313" key="5">
    <source>
        <dbReference type="EMBL" id="MFC0847804.1"/>
    </source>
</evidence>
<dbReference type="InterPro" id="IPR000873">
    <property type="entry name" value="AMP-dep_synth/lig_dom"/>
</dbReference>
<dbReference type="InterPro" id="IPR020845">
    <property type="entry name" value="AMP-binding_CS"/>
</dbReference>
<dbReference type="InterPro" id="IPR045851">
    <property type="entry name" value="AMP-bd_C_sf"/>
</dbReference>
<evidence type="ECO:0000259" key="3">
    <source>
        <dbReference type="Pfam" id="PF00501"/>
    </source>
</evidence>
<organism evidence="5 6">
    <name type="scientific">Streptomyces noboritoensis</name>
    <dbReference type="NCBI Taxonomy" id="67337"/>
    <lineage>
        <taxon>Bacteria</taxon>
        <taxon>Bacillati</taxon>
        <taxon>Actinomycetota</taxon>
        <taxon>Actinomycetes</taxon>
        <taxon>Kitasatosporales</taxon>
        <taxon>Streptomycetaceae</taxon>
        <taxon>Streptomyces</taxon>
    </lineage>
</organism>
<dbReference type="PANTHER" id="PTHR43201:SF5">
    <property type="entry name" value="MEDIUM-CHAIN ACYL-COA LIGASE ACSF2, MITOCHONDRIAL"/>
    <property type="match status" value="1"/>
</dbReference>
<evidence type="ECO:0000313" key="6">
    <source>
        <dbReference type="Proteomes" id="UP001589887"/>
    </source>
</evidence>
<dbReference type="SUPFAM" id="SSF56801">
    <property type="entry name" value="Acetyl-CoA synthetase-like"/>
    <property type="match status" value="1"/>
</dbReference>
<dbReference type="EMBL" id="JBHMQV010000009">
    <property type="protein sequence ID" value="MFC0847804.1"/>
    <property type="molecule type" value="Genomic_DNA"/>
</dbReference>
<dbReference type="PANTHER" id="PTHR43201">
    <property type="entry name" value="ACYL-COA SYNTHETASE"/>
    <property type="match status" value="1"/>
</dbReference>
<name>A0ABV6TRL5_9ACTN</name>
<accession>A0ABV6TRL5</accession>
<sequence>MLWGSPAPRTRRQGGHPVPYTPAAAEALLTAPGAPFAVERGPDGVPVYAGGPRTLREFVEVTWAYGDRPFLVAESGTHTYAEFFAAASALARRLVEVYGLRPGDRAVVAMRNLPEWHIAFWAAQLAGLVAVPLNAWWTEAELAYALDDCAPGVLLVDGERLARVERWARGARVPGVVFEGAGPLPEGFEAYEDLGPADPAAGPPDVTVSPEDDATIIYTSGTTGRPKGAVATHLAQAGAAMNPRFHAAASALCRGLVPGQGPAPVSLVTYPFFHVAGFSGFYSVMGSGGTLVMMRKWDAGRALALIREHGVTHYAGVPTTALQLLDEAERAGDPLESLRMFNTGGSTAPPTLVGRLTERYGERIEPRNGYGLTETSGGVLANFGAEYREWPGSVGRPTPTTEVRVVDRSGADVPDGEVGELWLRAQANVRGYWNDPAATELAFVDGWFRTGDLAVARDGRFAVVDRIKDVVIRGGENVYCVEVESVLHGHPAVRDVAVVGVPHGLLGEEVAAVVQVATAVTPDDLRRYASRVLAAFKVPAHVLVRTVPLPRNATGKILKRELRAEVSASLSAPTPPLP</sequence>
<reference evidence="5 6" key="1">
    <citation type="submission" date="2024-09" db="EMBL/GenBank/DDBJ databases">
        <authorList>
            <person name="Sun Q."/>
            <person name="Mori K."/>
        </authorList>
    </citation>
    <scope>NUCLEOTIDE SEQUENCE [LARGE SCALE GENOMIC DNA]</scope>
    <source>
        <strain evidence="5 6">JCM 4557</strain>
    </source>
</reference>
<keyword evidence="2" id="KW-0436">Ligase</keyword>
<dbReference type="Pfam" id="PF13193">
    <property type="entry name" value="AMP-binding_C"/>
    <property type="match status" value="1"/>
</dbReference>
<comment type="caution">
    <text evidence="5">The sequence shown here is derived from an EMBL/GenBank/DDBJ whole genome shotgun (WGS) entry which is preliminary data.</text>
</comment>
<dbReference type="InterPro" id="IPR042099">
    <property type="entry name" value="ANL_N_sf"/>
</dbReference>
<protein>
    <submittedName>
        <fullName evidence="5">Class I adenylate-forming enzyme family protein</fullName>
    </submittedName>
</protein>
<comment type="similarity">
    <text evidence="1">Belongs to the ATP-dependent AMP-binding enzyme family.</text>
</comment>
<dbReference type="PROSITE" id="PS00455">
    <property type="entry name" value="AMP_BINDING"/>
    <property type="match status" value="1"/>
</dbReference>
<proteinExistence type="inferred from homology"/>
<dbReference type="RefSeq" id="WP_394322554.1">
    <property type="nucleotide sequence ID" value="NZ_JBHMQV010000009.1"/>
</dbReference>
<dbReference type="InterPro" id="IPR025110">
    <property type="entry name" value="AMP-bd_C"/>
</dbReference>
<dbReference type="Gene3D" id="3.40.50.12780">
    <property type="entry name" value="N-terminal domain of ligase-like"/>
    <property type="match status" value="1"/>
</dbReference>
<gene>
    <name evidence="5" type="ORF">ACFH04_29440</name>
</gene>
<feature type="domain" description="AMP-binding enzyme C-terminal" evidence="4">
    <location>
        <begin position="482"/>
        <end position="556"/>
    </location>
</feature>
<evidence type="ECO:0000259" key="4">
    <source>
        <dbReference type="Pfam" id="PF13193"/>
    </source>
</evidence>
<evidence type="ECO:0000256" key="1">
    <source>
        <dbReference type="ARBA" id="ARBA00006432"/>
    </source>
</evidence>
<evidence type="ECO:0000256" key="2">
    <source>
        <dbReference type="ARBA" id="ARBA00022598"/>
    </source>
</evidence>
<feature type="domain" description="AMP-dependent synthetase/ligase" evidence="3">
    <location>
        <begin position="65"/>
        <end position="433"/>
    </location>
</feature>
<dbReference type="Proteomes" id="UP001589887">
    <property type="component" value="Unassembled WGS sequence"/>
</dbReference>